<reference evidence="2 4" key="1">
    <citation type="submission" date="2015-03" db="EMBL/GenBank/DDBJ databases">
        <authorList>
            <person name="Murphy D."/>
        </authorList>
    </citation>
    <scope>NUCLEOTIDE SEQUENCE [LARGE SCALE GENOMIC DNA]</scope>
    <source>
        <strain evidence="2 4">BR165/97</strain>
    </source>
</reference>
<name>A0A0T9MBF8_YERIN</name>
<dbReference type="PANTHER" id="PTHR39158:SF1">
    <property type="entry name" value="DNAJ HOMOLOG SUBFAMILY C MEMBER 28"/>
    <property type="match status" value="1"/>
</dbReference>
<evidence type="ECO:0000313" key="5">
    <source>
        <dbReference type="Proteomes" id="UP000424966"/>
    </source>
</evidence>
<dbReference type="OrthoDB" id="9798476at2"/>
<dbReference type="KEGG" id="yin:CH53_1461"/>
<dbReference type="NCBIfam" id="NF007572">
    <property type="entry name" value="PRK10203.1"/>
    <property type="match status" value="1"/>
</dbReference>
<dbReference type="RefSeq" id="WP_005186258.1">
    <property type="nucleotide sequence ID" value="NZ_CABHXW010000046.1"/>
</dbReference>
<evidence type="ECO:0000313" key="3">
    <source>
        <dbReference type="EMBL" id="QGR69614.1"/>
    </source>
</evidence>
<protein>
    <submittedName>
        <fullName evidence="3">DUF1992 domain-containing protein</fullName>
    </submittedName>
    <submittedName>
        <fullName evidence="2">Putative cytoplasmic protein</fullName>
    </submittedName>
</protein>
<dbReference type="Proteomes" id="UP000038750">
    <property type="component" value="Unassembled WGS sequence"/>
</dbReference>
<keyword evidence="5" id="KW-1185">Reference proteome</keyword>
<gene>
    <name evidence="2" type="ORF">ERS008530_02478</name>
    <name evidence="3" type="ORF">FOC37_04020</name>
</gene>
<organism evidence="2 4">
    <name type="scientific">Yersinia intermedia</name>
    <dbReference type="NCBI Taxonomy" id="631"/>
    <lineage>
        <taxon>Bacteria</taxon>
        <taxon>Pseudomonadati</taxon>
        <taxon>Pseudomonadota</taxon>
        <taxon>Gammaproteobacteria</taxon>
        <taxon>Enterobacterales</taxon>
        <taxon>Yersiniaceae</taxon>
        <taxon>Yersinia</taxon>
    </lineage>
</organism>
<dbReference type="Pfam" id="PF09350">
    <property type="entry name" value="DJC28_CD"/>
    <property type="match status" value="1"/>
</dbReference>
<feature type="domain" description="DnaJ homologue subfamily C member 28 conserved" evidence="1">
    <location>
        <begin position="7"/>
        <end position="73"/>
    </location>
</feature>
<accession>A0A0T9MBF8</accession>
<dbReference type="GeneID" id="58045400"/>
<dbReference type="STRING" id="631.CH53_1461"/>
<proteinExistence type="predicted"/>
<dbReference type="eggNOG" id="ENOG5032TNY">
    <property type="taxonomic scope" value="Bacteria"/>
</dbReference>
<dbReference type="Proteomes" id="UP000424966">
    <property type="component" value="Chromosome"/>
</dbReference>
<evidence type="ECO:0000259" key="1">
    <source>
        <dbReference type="Pfam" id="PF09350"/>
    </source>
</evidence>
<sequence>MELIDQWAERYIIDAQQKGELDNLPGSGKPLQLDDDSLVPPELRAGYRLLRNAGYLPVELQDRQEALTIVELLSQLEAQYTPHDNYQNLRKRLALLELRLRQAGLSTDFLHQEYQHKVVDKLSKEE</sequence>
<dbReference type="PANTHER" id="PTHR39158">
    <property type="entry name" value="OS08G0560600 PROTEIN"/>
    <property type="match status" value="1"/>
</dbReference>
<evidence type="ECO:0000313" key="2">
    <source>
        <dbReference type="EMBL" id="CNF92076.1"/>
    </source>
</evidence>
<dbReference type="EMBL" id="CP046294">
    <property type="protein sequence ID" value="QGR69614.1"/>
    <property type="molecule type" value="Genomic_DNA"/>
</dbReference>
<dbReference type="EMBL" id="CPZJ01000009">
    <property type="protein sequence ID" value="CNF92076.1"/>
    <property type="molecule type" value="Genomic_DNA"/>
</dbReference>
<reference evidence="3 5" key="2">
    <citation type="submission" date="2019-11" db="EMBL/GenBank/DDBJ databases">
        <title>FDA dAtabase for Regulatory Grade micrObial Sequences (FDA-ARGOS): Supporting development and validation of Infectious Disease Dx tests.</title>
        <authorList>
            <person name="Patel R."/>
            <person name="Rucinski S."/>
            <person name="Tallon L."/>
            <person name="Sadzewicz L."/>
            <person name="Vavikolanu K."/>
            <person name="Mehta A."/>
            <person name="Aluvathingal J."/>
            <person name="Nadendla S."/>
            <person name="Nandy P."/>
            <person name="Geyer C."/>
            <person name="Yan Y."/>
            <person name="Sichtig H."/>
        </authorList>
    </citation>
    <scope>NUCLEOTIDE SEQUENCE [LARGE SCALE GENOMIC DNA]</scope>
    <source>
        <strain evidence="3 5">FDAARGOS_729</strain>
    </source>
</reference>
<evidence type="ECO:0000313" key="4">
    <source>
        <dbReference type="Proteomes" id="UP000038750"/>
    </source>
</evidence>
<dbReference type="AlphaFoldDB" id="A0A0T9MBF8"/>
<dbReference type="InterPro" id="IPR018961">
    <property type="entry name" value="DnaJ_homolog_subfam-C_membr-28"/>
</dbReference>
<dbReference type="InterPro" id="IPR052573">
    <property type="entry name" value="DnaJ_C_subfamily_28"/>
</dbReference>